<dbReference type="Gene3D" id="1.25.40.10">
    <property type="entry name" value="Tetratricopeptide repeat domain"/>
    <property type="match status" value="1"/>
</dbReference>
<protein>
    <submittedName>
        <fullName evidence="2">Uncharacterized protein</fullName>
    </submittedName>
</protein>
<evidence type="ECO:0000256" key="1">
    <source>
        <dbReference type="SAM" id="MobiDB-lite"/>
    </source>
</evidence>
<organism evidence="2 3">
    <name type="scientific">Exophiala viscosa</name>
    <dbReference type="NCBI Taxonomy" id="2486360"/>
    <lineage>
        <taxon>Eukaryota</taxon>
        <taxon>Fungi</taxon>
        <taxon>Dikarya</taxon>
        <taxon>Ascomycota</taxon>
        <taxon>Pezizomycotina</taxon>
        <taxon>Eurotiomycetes</taxon>
        <taxon>Chaetothyriomycetidae</taxon>
        <taxon>Chaetothyriales</taxon>
        <taxon>Herpotrichiellaceae</taxon>
        <taxon>Exophiala</taxon>
    </lineage>
</organism>
<keyword evidence="3" id="KW-1185">Reference proteome</keyword>
<name>A0AAN6E1J2_9EURO</name>
<dbReference type="SUPFAM" id="SSF48452">
    <property type="entry name" value="TPR-like"/>
    <property type="match status" value="1"/>
</dbReference>
<comment type="caution">
    <text evidence="2">The sequence shown here is derived from an EMBL/GenBank/DDBJ whole genome shotgun (WGS) entry which is preliminary data.</text>
</comment>
<gene>
    <name evidence="2" type="ORF">EDD36DRAFT_484067</name>
</gene>
<dbReference type="AlphaFoldDB" id="A0AAN6E1J2"/>
<sequence>MPPREDGTPRAFTWITGDPRSRQNVTQIRRHAGQNPGNRVVNSLRASADNNQASSVHGRVYLAPTPVAPVQLQGTAGTSTPNETPSTSSAHVVYPTTRPPDTTTPASTGSVQVLYPGTRPPERRTSALVTTKESVRRLAIDDLVNHSDEQDKEYTLISSAPDTAGDVVGLLPDKPVASADVLPGPPATRGCHEKSEESLRRAGHRHTPSKHFQASKTSAIVLLLDILASGPLLIMSTDDSQMEHTLLRTSAFYNGTFERIWSQRLQVDSAAFDIISTIETFSGSITTAAGLIAVNRIDSASSILNRVLPTVHQLLASPHPQLYYVLAELSLDASNSHLAGLRFQIKHFAADESEGMLGATHPITQLLRTRLTNNMALRLREFIQAEIHTLHEQSFSMHAYQTTCHEYFLARILSQLGRRDDAIRTLSGLTTRWESTYGADSLMCVTAMLELAKVYLSNRRGLDAESLADDALQRTFRIQTSSHQRPLSAGKLHSRMACLRTLGRVHSLRDNHGSALQYYTRAVKVGVDELGSAVPATQLGLADLDAASKMASQADSSMPGVLGPRIRADEKRELLGNLTSINTTAVS</sequence>
<evidence type="ECO:0000313" key="3">
    <source>
        <dbReference type="Proteomes" id="UP001203852"/>
    </source>
</evidence>
<feature type="region of interest" description="Disordered" evidence="1">
    <location>
        <begin position="1"/>
        <end position="23"/>
    </location>
</feature>
<accession>A0AAN6E1J2</accession>
<dbReference type="EMBL" id="MU404351">
    <property type="protein sequence ID" value="KAI1616201.1"/>
    <property type="molecule type" value="Genomic_DNA"/>
</dbReference>
<evidence type="ECO:0000313" key="2">
    <source>
        <dbReference type="EMBL" id="KAI1616201.1"/>
    </source>
</evidence>
<reference evidence="2" key="1">
    <citation type="journal article" date="2022" name="bioRxiv">
        <title>Deciphering the potential niche of two novel black yeast fungi from a biological soil crust based on their genomes, phenotypes, and melanin regulation.</title>
        <authorList>
            <consortium name="DOE Joint Genome Institute"/>
            <person name="Carr E.C."/>
            <person name="Barton Q."/>
            <person name="Grambo S."/>
            <person name="Sullivan M."/>
            <person name="Renfro C.M."/>
            <person name="Kuo A."/>
            <person name="Pangilinan J."/>
            <person name="Lipzen A."/>
            <person name="Keymanesh K."/>
            <person name="Savage E."/>
            <person name="Barry K."/>
            <person name="Grigoriev I.V."/>
            <person name="Riekhof W.R."/>
            <person name="Harris S.S."/>
        </authorList>
    </citation>
    <scope>NUCLEOTIDE SEQUENCE</scope>
    <source>
        <strain evidence="2">JF 03-4F</strain>
    </source>
</reference>
<dbReference type="InterPro" id="IPR011990">
    <property type="entry name" value="TPR-like_helical_dom_sf"/>
</dbReference>
<feature type="compositionally biased region" description="Basic and acidic residues" evidence="1">
    <location>
        <begin position="190"/>
        <end position="200"/>
    </location>
</feature>
<feature type="region of interest" description="Disordered" evidence="1">
    <location>
        <begin position="179"/>
        <end position="210"/>
    </location>
</feature>
<dbReference type="Proteomes" id="UP001203852">
    <property type="component" value="Unassembled WGS sequence"/>
</dbReference>
<proteinExistence type="predicted"/>
<feature type="region of interest" description="Disordered" evidence="1">
    <location>
        <begin position="72"/>
        <end position="125"/>
    </location>
</feature>
<feature type="compositionally biased region" description="Low complexity" evidence="1">
    <location>
        <begin position="78"/>
        <end position="108"/>
    </location>
</feature>